<dbReference type="PRINTS" id="PR00260">
    <property type="entry name" value="CHEMTRNSDUCR"/>
</dbReference>
<keyword evidence="2" id="KW-0488">Methylation</keyword>
<dbReference type="CDD" id="cd19411">
    <property type="entry name" value="MCP2201-like_sensor"/>
    <property type="match status" value="1"/>
</dbReference>
<evidence type="ECO:0000259" key="8">
    <source>
        <dbReference type="PROSITE" id="PS50111"/>
    </source>
</evidence>
<feature type="region of interest" description="Disordered" evidence="6">
    <location>
        <begin position="524"/>
        <end position="572"/>
    </location>
</feature>
<dbReference type="CDD" id="cd11386">
    <property type="entry name" value="MCP_signal"/>
    <property type="match status" value="1"/>
</dbReference>
<feature type="region of interest" description="Disordered" evidence="6">
    <location>
        <begin position="273"/>
        <end position="293"/>
    </location>
</feature>
<name>A0A2W5DZ57_9BURK</name>
<keyword evidence="4" id="KW-0807">Transducer</keyword>
<dbReference type="Gene3D" id="1.10.287.950">
    <property type="entry name" value="Methyl-accepting chemotaxis protein"/>
    <property type="match status" value="1"/>
</dbReference>
<evidence type="ECO:0000256" key="1">
    <source>
        <dbReference type="ARBA" id="ARBA00004370"/>
    </source>
</evidence>
<keyword evidence="7" id="KW-0812">Transmembrane</keyword>
<dbReference type="GO" id="GO:0004888">
    <property type="term" value="F:transmembrane signaling receptor activity"/>
    <property type="evidence" value="ECO:0007669"/>
    <property type="project" value="InterPro"/>
</dbReference>
<dbReference type="PANTHER" id="PTHR43531">
    <property type="entry name" value="PROTEIN ICFG"/>
    <property type="match status" value="1"/>
</dbReference>
<dbReference type="EMBL" id="QFOD01000003">
    <property type="protein sequence ID" value="PZP35124.1"/>
    <property type="molecule type" value="Genomic_DNA"/>
</dbReference>
<keyword evidence="7" id="KW-0472">Membrane</keyword>
<evidence type="ECO:0000256" key="2">
    <source>
        <dbReference type="ARBA" id="ARBA00022481"/>
    </source>
</evidence>
<dbReference type="GO" id="GO:0006935">
    <property type="term" value="P:chemotaxis"/>
    <property type="evidence" value="ECO:0007669"/>
    <property type="project" value="InterPro"/>
</dbReference>
<dbReference type="PROSITE" id="PS50111">
    <property type="entry name" value="CHEMOTAXIS_TRANSDUC_2"/>
    <property type="match status" value="1"/>
</dbReference>
<dbReference type="SUPFAM" id="SSF58104">
    <property type="entry name" value="Methyl-accepting chemotaxis protein (MCP) signaling domain"/>
    <property type="match status" value="1"/>
</dbReference>
<feature type="domain" description="Methyl-accepting transducer" evidence="8">
    <location>
        <begin position="267"/>
        <end position="496"/>
    </location>
</feature>
<dbReference type="PANTHER" id="PTHR43531:SF14">
    <property type="entry name" value="METHYL-ACCEPTING CHEMOTAXIS PROTEIN I-RELATED"/>
    <property type="match status" value="1"/>
</dbReference>
<comment type="caution">
    <text evidence="9">The sequence shown here is derived from an EMBL/GenBank/DDBJ whole genome shotgun (WGS) entry which is preliminary data.</text>
</comment>
<comment type="subcellular location">
    <subcellularLocation>
        <location evidence="1">Membrane</location>
    </subcellularLocation>
</comment>
<dbReference type="InterPro" id="IPR024478">
    <property type="entry name" value="HlyB_4HB_MCP"/>
</dbReference>
<comment type="similarity">
    <text evidence="3">Belongs to the methyl-accepting chemotaxis (MCP) protein family.</text>
</comment>
<dbReference type="InterPro" id="IPR051310">
    <property type="entry name" value="MCP_chemotaxis"/>
</dbReference>
<feature type="coiled-coil region" evidence="5">
    <location>
        <begin position="467"/>
        <end position="505"/>
    </location>
</feature>
<dbReference type="AlphaFoldDB" id="A0A2W5DZ57"/>
<protein>
    <submittedName>
        <fullName evidence="9">Methyl-accepting chemotaxis protein</fullName>
    </submittedName>
</protein>
<evidence type="ECO:0000256" key="3">
    <source>
        <dbReference type="ARBA" id="ARBA00029447"/>
    </source>
</evidence>
<dbReference type="InterPro" id="IPR047347">
    <property type="entry name" value="YvaQ-like_sensor"/>
</dbReference>
<feature type="compositionally biased region" description="Low complexity" evidence="6">
    <location>
        <begin position="524"/>
        <end position="549"/>
    </location>
</feature>
<evidence type="ECO:0000256" key="6">
    <source>
        <dbReference type="SAM" id="MobiDB-lite"/>
    </source>
</evidence>
<dbReference type="Proteomes" id="UP000249633">
    <property type="component" value="Unassembled WGS sequence"/>
</dbReference>
<organism evidence="9 10">
    <name type="scientific">Roseateles depolymerans</name>
    <dbReference type="NCBI Taxonomy" id="76731"/>
    <lineage>
        <taxon>Bacteria</taxon>
        <taxon>Pseudomonadati</taxon>
        <taxon>Pseudomonadota</taxon>
        <taxon>Betaproteobacteria</taxon>
        <taxon>Burkholderiales</taxon>
        <taxon>Sphaerotilaceae</taxon>
        <taxon>Roseateles</taxon>
    </lineage>
</organism>
<dbReference type="InterPro" id="IPR004090">
    <property type="entry name" value="Chemotax_Me-accpt_rcpt"/>
</dbReference>
<reference evidence="9 10" key="1">
    <citation type="submission" date="2017-08" db="EMBL/GenBank/DDBJ databases">
        <title>Infants hospitalized years apart are colonized by the same room-sourced microbial strains.</title>
        <authorList>
            <person name="Brooks B."/>
            <person name="Olm M.R."/>
            <person name="Firek B.A."/>
            <person name="Baker R."/>
            <person name="Thomas B.C."/>
            <person name="Morowitz M.J."/>
            <person name="Banfield J.F."/>
        </authorList>
    </citation>
    <scope>NUCLEOTIDE SEQUENCE [LARGE SCALE GENOMIC DNA]</scope>
    <source>
        <strain evidence="9">S2_012_000_R2_81</strain>
    </source>
</reference>
<evidence type="ECO:0000313" key="9">
    <source>
        <dbReference type="EMBL" id="PZP35124.1"/>
    </source>
</evidence>
<gene>
    <name evidence="9" type="ORF">DI603_04390</name>
</gene>
<dbReference type="Pfam" id="PF12729">
    <property type="entry name" value="4HB_MCP_1"/>
    <property type="match status" value="1"/>
</dbReference>
<keyword evidence="7" id="KW-1133">Transmembrane helix</keyword>
<dbReference type="InterPro" id="IPR004089">
    <property type="entry name" value="MCPsignal_dom"/>
</dbReference>
<dbReference type="GO" id="GO:0005886">
    <property type="term" value="C:plasma membrane"/>
    <property type="evidence" value="ECO:0007669"/>
    <property type="project" value="TreeGrafter"/>
</dbReference>
<keyword evidence="5" id="KW-0175">Coiled coil</keyword>
<evidence type="ECO:0000256" key="4">
    <source>
        <dbReference type="PROSITE-ProRule" id="PRU00284"/>
    </source>
</evidence>
<evidence type="ECO:0000313" key="10">
    <source>
        <dbReference type="Proteomes" id="UP000249633"/>
    </source>
</evidence>
<sequence length="572" mass="60256">MRVATRLMLTFSLVIALTVLIALASSWQQSKLADSLEEIADNRMAKVEKFTRLRDNVHIIGRVVRNSMLGKDSGYVEQQRRRVGELDGLNDKLMAELDRLTVLPEDRALLQRMQDIRAVLMRQIHQVVSLSTQGQVDDAVRVLTKDAAASQTELFKLVDESNETQRQLALTRAHDSQEQAHRDAALMLGLAALAAVAGLLLSWQFARYLGRMLGAEPGELGAAAQRVAEGDLSSLPNAQQAPAGSVLASLAHMQASLASIVAQVRASSDSIATGSSQIATGNGDLSQRTEEQASALQQTTASMEQLGSTVDHNANSAGQANQLAQGAAQVATQGGEVVARVVSTMQGISDSSRRIGDIIGVIDGIAFQTNILALNAAVEAARAGEQGRGFAVVAGEVRTLAQRSAEAAREIKSLISRNVEQVEQRSGLVDQAGATMQDIVGAIRRVSDIVAEISAASTEQSRDIRQVSEAVGQMDQATQQNAALVEESAAAAESLRQQAQQLVSAVAVFRLQAGARPAPAAAPLTAPAAKAAEARAPAPAAPVSRASAPAPRPQPRPALALQAADDGDWASF</sequence>
<dbReference type="Pfam" id="PF00015">
    <property type="entry name" value="MCPsignal"/>
    <property type="match status" value="1"/>
</dbReference>
<accession>A0A2W5DZ57</accession>
<dbReference type="FunFam" id="1.10.287.950:FF:000001">
    <property type="entry name" value="Methyl-accepting chemotaxis sensory transducer"/>
    <property type="match status" value="1"/>
</dbReference>
<feature type="transmembrane region" description="Helical" evidence="7">
    <location>
        <begin position="184"/>
        <end position="203"/>
    </location>
</feature>
<proteinExistence type="inferred from homology"/>
<dbReference type="GO" id="GO:0007165">
    <property type="term" value="P:signal transduction"/>
    <property type="evidence" value="ECO:0007669"/>
    <property type="project" value="UniProtKB-KW"/>
</dbReference>
<evidence type="ECO:0000256" key="7">
    <source>
        <dbReference type="SAM" id="Phobius"/>
    </source>
</evidence>
<evidence type="ECO:0000256" key="5">
    <source>
        <dbReference type="SAM" id="Coils"/>
    </source>
</evidence>
<dbReference type="SMART" id="SM00283">
    <property type="entry name" value="MA"/>
    <property type="match status" value="1"/>
</dbReference>